<dbReference type="OrthoDB" id="7574091at2"/>
<proteinExistence type="predicted"/>
<dbReference type="KEGG" id="rdi:CMV14_17155"/>
<accession>A0A2A4FZ80</accession>
<evidence type="ECO:0000313" key="1">
    <source>
        <dbReference type="EMBL" id="PCE43032.1"/>
    </source>
</evidence>
<comment type="caution">
    <text evidence="1">The sequence shown here is derived from an EMBL/GenBank/DDBJ whole genome shotgun (WGS) entry which is preliminary data.</text>
</comment>
<organism evidence="1 2">
    <name type="scientific">Rhizorhabdus dicambivorans</name>
    <dbReference type="NCBI Taxonomy" id="1850238"/>
    <lineage>
        <taxon>Bacteria</taxon>
        <taxon>Pseudomonadati</taxon>
        <taxon>Pseudomonadota</taxon>
        <taxon>Alphaproteobacteria</taxon>
        <taxon>Sphingomonadales</taxon>
        <taxon>Sphingomonadaceae</taxon>
        <taxon>Rhizorhabdus</taxon>
    </lineage>
</organism>
<dbReference type="RefSeq" id="WP_066962105.1">
    <property type="nucleotide sequence ID" value="NZ_CP023449.1"/>
</dbReference>
<keyword evidence="2" id="KW-1185">Reference proteome</keyword>
<gene>
    <name evidence="1" type="ORF">COO09_06940</name>
</gene>
<sequence>MTACQPIGAEDREVAEIDTLQRALRGLRHWAATAQARRHLAGEQGRRLHATALRLHDEAWSDCLAAAYGLFEIDAIHQAWVEAGGGRE</sequence>
<protein>
    <submittedName>
        <fullName evidence="1">Uncharacterized protein</fullName>
    </submittedName>
</protein>
<dbReference type="EMBL" id="NWUF01000005">
    <property type="protein sequence ID" value="PCE43032.1"/>
    <property type="molecule type" value="Genomic_DNA"/>
</dbReference>
<reference evidence="1 2" key="1">
    <citation type="submission" date="2017-09" db="EMBL/GenBank/DDBJ databases">
        <title>The Catabolism of 3,6-Dichlorosalicylic acid is Initiated by the Cytochrome P450 Monooxygenase DsmABC in Rhizorhabdus dicambivorans Ndbn-20.</title>
        <authorList>
            <person name="Na L."/>
        </authorList>
    </citation>
    <scope>NUCLEOTIDE SEQUENCE [LARGE SCALE GENOMIC DNA]</scope>
    <source>
        <strain evidence="1 2">Ndbn-20m</strain>
    </source>
</reference>
<evidence type="ECO:0000313" key="2">
    <source>
        <dbReference type="Proteomes" id="UP000218934"/>
    </source>
</evidence>
<name>A0A2A4FZ80_9SPHN</name>
<dbReference type="AlphaFoldDB" id="A0A2A4FZ80"/>
<dbReference type="Proteomes" id="UP000218934">
    <property type="component" value="Unassembled WGS sequence"/>
</dbReference>